<gene>
    <name evidence="10" type="ORF">LECACI_7A001609</name>
</gene>
<evidence type="ECO:0000256" key="1">
    <source>
        <dbReference type="ARBA" id="ARBA00001947"/>
    </source>
</evidence>
<keyword evidence="6" id="KW-0862">Zinc</keyword>
<evidence type="ECO:0000256" key="7">
    <source>
        <dbReference type="ARBA" id="ARBA00023080"/>
    </source>
</evidence>
<reference evidence="10" key="1">
    <citation type="submission" date="2023-11" db="EMBL/GenBank/DDBJ databases">
        <authorList>
            <person name="Alioto T."/>
            <person name="Alioto T."/>
            <person name="Gomez Garrido J."/>
        </authorList>
    </citation>
    <scope>NUCLEOTIDE SEQUENCE</scope>
</reference>
<comment type="catalytic activity">
    <reaction evidence="8">
        <text>N(6)-methyl-AMP + H2O + H(+) = IMP + methylamine</text>
        <dbReference type="Rhea" id="RHEA:16001"/>
        <dbReference type="ChEBI" id="CHEBI:15377"/>
        <dbReference type="ChEBI" id="CHEBI:15378"/>
        <dbReference type="ChEBI" id="CHEBI:58053"/>
        <dbReference type="ChEBI" id="CHEBI:59338"/>
        <dbReference type="ChEBI" id="CHEBI:144842"/>
    </reaction>
    <physiologicalReaction direction="left-to-right" evidence="8">
        <dbReference type="Rhea" id="RHEA:16002"/>
    </physiologicalReaction>
</comment>
<comment type="subunit">
    <text evidence="3">Monomer.</text>
</comment>
<dbReference type="GO" id="GO:0006154">
    <property type="term" value="P:adenosine catabolic process"/>
    <property type="evidence" value="ECO:0007669"/>
    <property type="project" value="TreeGrafter"/>
</dbReference>
<name>A0AAI9E523_9PEZI</name>
<evidence type="ECO:0000259" key="9">
    <source>
        <dbReference type="Pfam" id="PF00962"/>
    </source>
</evidence>
<comment type="caution">
    <text evidence="10">The sequence shown here is derived from an EMBL/GenBank/DDBJ whole genome shotgun (WGS) entry which is preliminary data.</text>
</comment>
<dbReference type="Pfam" id="PF00962">
    <property type="entry name" value="A_deaminase"/>
    <property type="match status" value="1"/>
</dbReference>
<evidence type="ECO:0000256" key="3">
    <source>
        <dbReference type="ARBA" id="ARBA00011245"/>
    </source>
</evidence>
<evidence type="ECO:0000256" key="5">
    <source>
        <dbReference type="ARBA" id="ARBA00022801"/>
    </source>
</evidence>
<keyword evidence="5" id="KW-0378">Hydrolase</keyword>
<keyword evidence="4" id="KW-0479">Metal-binding</keyword>
<evidence type="ECO:0000313" key="10">
    <source>
        <dbReference type="EMBL" id="CAK3847975.1"/>
    </source>
</evidence>
<dbReference type="InterPro" id="IPR032466">
    <property type="entry name" value="Metal_Hydrolase"/>
</dbReference>
<evidence type="ECO:0000256" key="2">
    <source>
        <dbReference type="ARBA" id="ARBA00006676"/>
    </source>
</evidence>
<proteinExistence type="inferred from homology"/>
<dbReference type="AlphaFoldDB" id="A0AAI9E523"/>
<dbReference type="SUPFAM" id="SSF51556">
    <property type="entry name" value="Metallo-dependent hydrolases"/>
    <property type="match status" value="1"/>
</dbReference>
<dbReference type="GO" id="GO:0046872">
    <property type="term" value="F:metal ion binding"/>
    <property type="evidence" value="ECO:0007669"/>
    <property type="project" value="UniProtKB-KW"/>
</dbReference>
<dbReference type="InterPro" id="IPR001365">
    <property type="entry name" value="A_deaminase_dom"/>
</dbReference>
<comment type="similarity">
    <text evidence="2">Belongs to the metallo-dependent hydrolases superfamily. Adenosine and AMP deaminases family.</text>
</comment>
<dbReference type="FunFam" id="3.20.20.140:FF:000033">
    <property type="entry name" value="Adenosine deaminase-like protein"/>
    <property type="match status" value="1"/>
</dbReference>
<dbReference type="GO" id="GO:0009117">
    <property type="term" value="P:nucleotide metabolic process"/>
    <property type="evidence" value="ECO:0007669"/>
    <property type="project" value="UniProtKB-KW"/>
</dbReference>
<evidence type="ECO:0000256" key="4">
    <source>
        <dbReference type="ARBA" id="ARBA00022723"/>
    </source>
</evidence>
<dbReference type="GO" id="GO:0004000">
    <property type="term" value="F:adenosine deaminase activity"/>
    <property type="evidence" value="ECO:0007669"/>
    <property type="project" value="TreeGrafter"/>
</dbReference>
<dbReference type="Proteomes" id="UP001296104">
    <property type="component" value="Unassembled WGS sequence"/>
</dbReference>
<dbReference type="Gene3D" id="3.20.20.140">
    <property type="entry name" value="Metal-dependent hydrolases"/>
    <property type="match status" value="1"/>
</dbReference>
<evidence type="ECO:0000313" key="11">
    <source>
        <dbReference type="Proteomes" id="UP001296104"/>
    </source>
</evidence>
<dbReference type="GO" id="GO:0046103">
    <property type="term" value="P:inosine biosynthetic process"/>
    <property type="evidence" value="ECO:0007669"/>
    <property type="project" value="TreeGrafter"/>
</dbReference>
<accession>A0AAI9E523</accession>
<evidence type="ECO:0000256" key="8">
    <source>
        <dbReference type="ARBA" id="ARBA00048787"/>
    </source>
</evidence>
<dbReference type="EMBL" id="CAVMBE010000006">
    <property type="protein sequence ID" value="CAK3847975.1"/>
    <property type="molecule type" value="Genomic_DNA"/>
</dbReference>
<feature type="domain" description="Adenosine deaminase" evidence="9">
    <location>
        <begin position="14"/>
        <end position="339"/>
    </location>
</feature>
<dbReference type="CDD" id="cd00443">
    <property type="entry name" value="ADA_AMPD"/>
    <property type="match status" value="1"/>
</dbReference>
<protein>
    <submittedName>
        <fullName evidence="10">Adenosine deaminase</fullName>
    </submittedName>
</protein>
<keyword evidence="7" id="KW-0546">Nucleotide metabolism</keyword>
<dbReference type="PANTHER" id="PTHR11409">
    <property type="entry name" value="ADENOSINE DEAMINASE"/>
    <property type="match status" value="1"/>
</dbReference>
<keyword evidence="11" id="KW-1185">Reference proteome</keyword>
<organism evidence="10 11">
    <name type="scientific">Lecanosticta acicola</name>
    <dbReference type="NCBI Taxonomy" id="111012"/>
    <lineage>
        <taxon>Eukaryota</taxon>
        <taxon>Fungi</taxon>
        <taxon>Dikarya</taxon>
        <taxon>Ascomycota</taxon>
        <taxon>Pezizomycotina</taxon>
        <taxon>Dothideomycetes</taxon>
        <taxon>Dothideomycetidae</taxon>
        <taxon>Mycosphaerellales</taxon>
        <taxon>Mycosphaerellaceae</taxon>
        <taxon>Lecanosticta</taxon>
    </lineage>
</organism>
<dbReference type="PANTHER" id="PTHR11409:SF42">
    <property type="entry name" value="ADENOSINE DEAMINASE-LIKE PROTEIN"/>
    <property type="match status" value="1"/>
</dbReference>
<comment type="cofactor">
    <cofactor evidence="1">
        <name>Zn(2+)</name>
        <dbReference type="ChEBI" id="CHEBI:29105"/>
    </cofactor>
</comment>
<evidence type="ECO:0000256" key="6">
    <source>
        <dbReference type="ARBA" id="ARBA00022833"/>
    </source>
</evidence>
<sequence length="343" mass="38322">MDGPVDAAFTKALPKAELHAHLTGSISPQCLHNIWKQNRESAGDLEDPLVACRPEGQYHDIFTFFKVFDTYIYGLVNDREAVAFATRQVLQDFAEDGVCYLELRTTPRESLVSGLTKETYVETVLDVIAENNSKGQMSTYLILSIDRRNNVQQAMQVADLALKYRSRGVVGIDLCGNPLKGDVGIFREAFDLARSHDLKITLHFAEMPESSSHVELMTLLSYRPDRIGHVINVPSDIEAEIERRNIGLELCLSCNVHAKMISGGFANHHFGKWYHTRCPLALCTDDVGIFGSSISNEYLLAAQHFNLAKQDLIELSRRAITSTFGPAEARTRFLQLLDDASCI</sequence>
<dbReference type="InterPro" id="IPR006330">
    <property type="entry name" value="Ado/ade_deaminase"/>
</dbReference>